<proteinExistence type="predicted"/>
<dbReference type="AlphaFoldDB" id="A0A1Y5YDJ3"/>
<evidence type="ECO:0000256" key="1">
    <source>
        <dbReference type="ARBA" id="ARBA00000085"/>
    </source>
</evidence>
<dbReference type="SMART" id="SM00388">
    <property type="entry name" value="HisKA"/>
    <property type="match status" value="1"/>
</dbReference>
<dbReference type="GO" id="GO:0005886">
    <property type="term" value="C:plasma membrane"/>
    <property type="evidence" value="ECO:0007669"/>
    <property type="project" value="UniProtKB-SubCell"/>
</dbReference>
<dbReference type="SUPFAM" id="SSF158472">
    <property type="entry name" value="HAMP domain-like"/>
    <property type="match status" value="1"/>
</dbReference>
<dbReference type="InterPro" id="IPR005467">
    <property type="entry name" value="His_kinase_dom"/>
</dbReference>
<dbReference type="PANTHER" id="PTHR45436">
    <property type="entry name" value="SENSOR HISTIDINE KINASE YKOH"/>
    <property type="match status" value="1"/>
</dbReference>
<evidence type="ECO:0000313" key="14">
    <source>
        <dbReference type="EMBL" id="SMD27402.1"/>
    </source>
</evidence>
<dbReference type="Gene3D" id="6.10.340.10">
    <property type="match status" value="1"/>
</dbReference>
<dbReference type="Pfam" id="PF02518">
    <property type="entry name" value="HATPase_c"/>
    <property type="match status" value="1"/>
</dbReference>
<evidence type="ECO:0000256" key="3">
    <source>
        <dbReference type="ARBA" id="ARBA00012438"/>
    </source>
</evidence>
<dbReference type="InterPro" id="IPR036097">
    <property type="entry name" value="HisK_dim/P_sf"/>
</dbReference>
<evidence type="ECO:0000313" key="15">
    <source>
        <dbReference type="Proteomes" id="UP000192674"/>
    </source>
</evidence>
<dbReference type="Proteomes" id="UP000192674">
    <property type="component" value="Unassembled WGS sequence"/>
</dbReference>
<dbReference type="SMART" id="SM00387">
    <property type="entry name" value="HATPase_c"/>
    <property type="match status" value="1"/>
</dbReference>
<dbReference type="OrthoDB" id="9786919at2"/>
<evidence type="ECO:0000256" key="7">
    <source>
        <dbReference type="ARBA" id="ARBA00022777"/>
    </source>
</evidence>
<name>A0A1Y5YDJ3_KIBAR</name>
<keyword evidence="15" id="KW-1185">Reference proteome</keyword>
<dbReference type="InterPro" id="IPR003660">
    <property type="entry name" value="HAMP_dom"/>
</dbReference>
<gene>
    <name evidence="14" type="ORF">SAMN05661093_11009</name>
</gene>
<dbReference type="SUPFAM" id="SSF47384">
    <property type="entry name" value="Homodimeric domain of signal transducing histidine kinase"/>
    <property type="match status" value="1"/>
</dbReference>
<keyword evidence="4" id="KW-0597">Phosphoprotein</keyword>
<keyword evidence="6 11" id="KW-0812">Transmembrane</keyword>
<dbReference type="GO" id="GO:0000155">
    <property type="term" value="F:phosphorelay sensor kinase activity"/>
    <property type="evidence" value="ECO:0007669"/>
    <property type="project" value="InterPro"/>
</dbReference>
<dbReference type="Pfam" id="PF00512">
    <property type="entry name" value="HisKA"/>
    <property type="match status" value="1"/>
</dbReference>
<dbReference type="EMBL" id="FWXV01000024">
    <property type="protein sequence ID" value="SMD27402.1"/>
    <property type="molecule type" value="Genomic_DNA"/>
</dbReference>
<evidence type="ECO:0000256" key="6">
    <source>
        <dbReference type="ARBA" id="ARBA00022692"/>
    </source>
</evidence>
<dbReference type="InterPro" id="IPR004358">
    <property type="entry name" value="Sig_transdc_His_kin-like_C"/>
</dbReference>
<evidence type="ECO:0000256" key="2">
    <source>
        <dbReference type="ARBA" id="ARBA00004236"/>
    </source>
</evidence>
<evidence type="ECO:0000259" key="13">
    <source>
        <dbReference type="PROSITE" id="PS50885"/>
    </source>
</evidence>
<dbReference type="InterPro" id="IPR003661">
    <property type="entry name" value="HisK_dim/P_dom"/>
</dbReference>
<dbReference type="Gene3D" id="1.10.287.130">
    <property type="match status" value="1"/>
</dbReference>
<dbReference type="RefSeq" id="WP_084434938.1">
    <property type="nucleotide sequence ID" value="NZ_FWXV01000024.1"/>
</dbReference>
<dbReference type="Pfam" id="PF00672">
    <property type="entry name" value="HAMP"/>
    <property type="match status" value="1"/>
</dbReference>
<evidence type="ECO:0000259" key="12">
    <source>
        <dbReference type="PROSITE" id="PS50109"/>
    </source>
</evidence>
<accession>A0A1Y5YDJ3</accession>
<dbReference type="InterPro" id="IPR036890">
    <property type="entry name" value="HATPase_C_sf"/>
</dbReference>
<dbReference type="EC" id="2.7.13.3" evidence="3"/>
<evidence type="ECO:0000256" key="9">
    <source>
        <dbReference type="ARBA" id="ARBA00023012"/>
    </source>
</evidence>
<keyword evidence="5" id="KW-0808">Transferase</keyword>
<comment type="catalytic activity">
    <reaction evidence="1">
        <text>ATP + protein L-histidine = ADP + protein N-phospho-L-histidine.</text>
        <dbReference type="EC" id="2.7.13.3"/>
    </reaction>
</comment>
<evidence type="ECO:0000256" key="11">
    <source>
        <dbReference type="SAM" id="Phobius"/>
    </source>
</evidence>
<dbReference type="PROSITE" id="PS50109">
    <property type="entry name" value="HIS_KIN"/>
    <property type="match status" value="1"/>
</dbReference>
<dbReference type="CDD" id="cd06225">
    <property type="entry name" value="HAMP"/>
    <property type="match status" value="1"/>
</dbReference>
<keyword evidence="8 11" id="KW-1133">Transmembrane helix</keyword>
<evidence type="ECO:0000256" key="4">
    <source>
        <dbReference type="ARBA" id="ARBA00022553"/>
    </source>
</evidence>
<dbReference type="SMART" id="SM00304">
    <property type="entry name" value="HAMP"/>
    <property type="match status" value="1"/>
</dbReference>
<dbReference type="PANTHER" id="PTHR45436:SF5">
    <property type="entry name" value="SENSOR HISTIDINE KINASE TRCS"/>
    <property type="match status" value="1"/>
</dbReference>
<dbReference type="Gene3D" id="3.30.565.10">
    <property type="entry name" value="Histidine kinase-like ATPase, C-terminal domain"/>
    <property type="match status" value="1"/>
</dbReference>
<keyword evidence="9" id="KW-0902">Two-component regulatory system</keyword>
<keyword evidence="10 11" id="KW-0472">Membrane</keyword>
<reference evidence="14 15" key="1">
    <citation type="submission" date="2017-04" db="EMBL/GenBank/DDBJ databases">
        <authorList>
            <person name="Afonso C.L."/>
            <person name="Miller P.J."/>
            <person name="Scott M.A."/>
            <person name="Spackman E."/>
            <person name="Goraichik I."/>
            <person name="Dimitrov K.M."/>
            <person name="Suarez D.L."/>
            <person name="Swayne D.E."/>
        </authorList>
    </citation>
    <scope>NUCLEOTIDE SEQUENCE [LARGE SCALE GENOMIC DNA]</scope>
    <source>
        <strain evidence="14 15">DSM 43828</strain>
    </source>
</reference>
<dbReference type="InterPro" id="IPR003594">
    <property type="entry name" value="HATPase_dom"/>
</dbReference>
<comment type="subcellular location">
    <subcellularLocation>
        <location evidence="2">Cell membrane</location>
    </subcellularLocation>
</comment>
<keyword evidence="7 14" id="KW-0418">Kinase</keyword>
<feature type="transmembrane region" description="Helical" evidence="11">
    <location>
        <begin position="78"/>
        <end position="100"/>
    </location>
</feature>
<dbReference type="PROSITE" id="PS50885">
    <property type="entry name" value="HAMP"/>
    <property type="match status" value="1"/>
</dbReference>
<protein>
    <recommendedName>
        <fullName evidence="3">histidine kinase</fullName>
        <ecNumber evidence="3">2.7.13.3</ecNumber>
    </recommendedName>
</protein>
<dbReference type="PRINTS" id="PR00344">
    <property type="entry name" value="BCTRLSENSOR"/>
</dbReference>
<evidence type="ECO:0000256" key="5">
    <source>
        <dbReference type="ARBA" id="ARBA00022679"/>
    </source>
</evidence>
<evidence type="ECO:0000256" key="8">
    <source>
        <dbReference type="ARBA" id="ARBA00022989"/>
    </source>
</evidence>
<dbReference type="SUPFAM" id="SSF55874">
    <property type="entry name" value="ATPase domain of HSP90 chaperone/DNA topoisomerase II/histidine kinase"/>
    <property type="match status" value="1"/>
</dbReference>
<feature type="transmembrane region" description="Helical" evidence="11">
    <location>
        <begin position="12"/>
        <end position="32"/>
    </location>
</feature>
<organism evidence="14 15">
    <name type="scientific">Kibdelosporangium aridum</name>
    <dbReference type="NCBI Taxonomy" id="2030"/>
    <lineage>
        <taxon>Bacteria</taxon>
        <taxon>Bacillati</taxon>
        <taxon>Actinomycetota</taxon>
        <taxon>Actinomycetes</taxon>
        <taxon>Pseudonocardiales</taxon>
        <taxon>Pseudonocardiaceae</taxon>
        <taxon>Kibdelosporangium</taxon>
    </lineage>
</organism>
<sequence>MLSRLTLRWRLTLLHTAMFGVVASVVVVMVYLQNRVVIMNIGPFDEAAGPALPTGREPAQETSHSVAIQRNEALGSLITQWIITLAVMTVLAGLLAWWVTGRVLKRVHRMTSQARRISTANLHERLALAGPGDEIRELADTFDALLARLENAFNAQARFIANASHELRTPLTVARTTLQIGLATKDPDRVDRVREELLRNNDQCIRLINGLLALARGEQGALREDPVDLAEVVTEVIGELTAARRADGPRLQIGVPTGCTVLGDPVLVAQLVRNLVDNALRYNVPGGEVHVELDTQGHLTISNTGPQITDDEADRLFEPFYRAATRTGRSGGAGLGLSIVRTVAHACGGTADARPRHGGGLIVEVRIPTAASTLDTSIERLPGIVSSRPHSTSTARQ</sequence>
<dbReference type="CDD" id="cd00082">
    <property type="entry name" value="HisKA"/>
    <property type="match status" value="1"/>
</dbReference>
<feature type="domain" description="HAMP" evidence="13">
    <location>
        <begin position="101"/>
        <end position="154"/>
    </location>
</feature>
<evidence type="ECO:0000256" key="10">
    <source>
        <dbReference type="ARBA" id="ARBA00023136"/>
    </source>
</evidence>
<feature type="domain" description="Histidine kinase" evidence="12">
    <location>
        <begin position="162"/>
        <end position="371"/>
    </location>
</feature>
<dbReference type="InterPro" id="IPR050428">
    <property type="entry name" value="TCS_sensor_his_kinase"/>
</dbReference>